<accession>A0AAU7CDA1</accession>
<dbReference type="RefSeq" id="WP_406696206.1">
    <property type="nucleotide sequence ID" value="NZ_CP155447.1"/>
</dbReference>
<dbReference type="InterPro" id="IPR002654">
    <property type="entry name" value="Glyco_trans_25"/>
</dbReference>
<evidence type="ECO:0000313" key="1">
    <source>
        <dbReference type="EMBL" id="XBH03472.1"/>
    </source>
</evidence>
<protein>
    <submittedName>
        <fullName evidence="1">Glycosyltransferase family 25 protein</fullName>
    </submittedName>
</protein>
<dbReference type="CDD" id="cd06532">
    <property type="entry name" value="Glyco_transf_25"/>
    <property type="match status" value="1"/>
</dbReference>
<gene>
    <name evidence="1" type="ORF">V5E97_34980</name>
</gene>
<dbReference type="EMBL" id="CP155447">
    <property type="protein sequence ID" value="XBH03472.1"/>
    <property type="molecule type" value="Genomic_DNA"/>
</dbReference>
<name>A0AAU7CDA1_9BACT</name>
<sequence>MDLVDLFDSITIINAAHRKDRRQQMRGALRLVGWDPDGPKVTWFPAVDPKTAVGFTTPGTRGCFLSHLAVLNIARSAGHQRVLVLEDDCEFAPDFSDRQAEVAGWLESSPWGIAYLGHSESITTGPPRLVPWSPDLPIMLTHCYAISGNVLSRLPGYLEAITLRPPGSPEGGPMALDGGFSWFRRQNPDVQTVLSAPSLAYQRSSRSDLSPRWFDRVPVLRDAAENVRGLRGRHRIKPSS</sequence>
<organism evidence="1">
    <name type="scientific">Singulisphaera sp. Ch08</name>
    <dbReference type="NCBI Taxonomy" id="3120278"/>
    <lineage>
        <taxon>Bacteria</taxon>
        <taxon>Pseudomonadati</taxon>
        <taxon>Planctomycetota</taxon>
        <taxon>Planctomycetia</taxon>
        <taxon>Isosphaerales</taxon>
        <taxon>Isosphaeraceae</taxon>
        <taxon>Singulisphaera</taxon>
    </lineage>
</organism>
<dbReference type="AlphaFoldDB" id="A0AAU7CDA1"/>
<proteinExistence type="predicted"/>
<reference evidence="1" key="1">
    <citation type="submission" date="2024-05" db="EMBL/GenBank/DDBJ databases">
        <title>Planctomycetes of the genus Singulisphaera possess chitinolytic capabilities.</title>
        <authorList>
            <person name="Ivanova A."/>
        </authorList>
    </citation>
    <scope>NUCLEOTIDE SEQUENCE</scope>
    <source>
        <strain evidence="1">Ch08T</strain>
    </source>
</reference>